<organism evidence="2 3">
    <name type="scientific">Reyranella soli</name>
    <dbReference type="NCBI Taxonomy" id="1230389"/>
    <lineage>
        <taxon>Bacteria</taxon>
        <taxon>Pseudomonadati</taxon>
        <taxon>Pseudomonadota</taxon>
        <taxon>Alphaproteobacteria</taxon>
        <taxon>Hyphomicrobiales</taxon>
        <taxon>Reyranellaceae</taxon>
        <taxon>Reyranella</taxon>
    </lineage>
</organism>
<proteinExistence type="predicted"/>
<reference evidence="2 3" key="1">
    <citation type="submission" date="2019-07" db="EMBL/GenBank/DDBJ databases">
        <title>Whole genome shotgun sequence of Reyranella soli NBRC 108950.</title>
        <authorList>
            <person name="Hosoyama A."/>
            <person name="Uohara A."/>
            <person name="Ohji S."/>
            <person name="Ichikawa N."/>
        </authorList>
    </citation>
    <scope>NUCLEOTIDE SEQUENCE [LARGE SCALE GENOMIC DNA]</scope>
    <source>
        <strain evidence="2 3">NBRC 108950</strain>
    </source>
</reference>
<dbReference type="RefSeq" id="WP_147156396.1">
    <property type="nucleotide sequence ID" value="NZ_BKAJ01000199.1"/>
</dbReference>
<gene>
    <name evidence="2" type="ORF">RSO01_82380</name>
</gene>
<dbReference type="SUPFAM" id="SSF53756">
    <property type="entry name" value="UDP-Glycosyltransferase/glycogen phosphorylase"/>
    <property type="match status" value="1"/>
</dbReference>
<name>A0A512NQ76_9HYPH</name>
<keyword evidence="2" id="KW-0808">Transferase</keyword>
<sequence>MPSPIDARVAVVLKGWPRLSETFIAQEIAGLEARGVALEIWSLRRPTDKHRHPVHDRVQGRVVYLPEYLKDDPSRVWAGWLKARRLPGYATSRARFLADLRRDPSANRLRRWGQALVLAAELPASIDRLYAHFLHTPASVTRYAALMRGLPWSVSAHAKDIWTSAPWEAAEKLADCAWAVTCTNMGADRLRALSTRPDKVKLVYHGLDFAHLPAPMHLRARRDGSDAADPVVILSIGRKVEKKGFGDLLDALALLPKTLHWRFEHIGAGELGDLLKAQAERLGIADRCTWLGAQPQKQVFAALARADLFVLASKKAADGDQDGLPNVLMEAAHQGLAIVSTRAAAIGEFIEDGENGLLAPPGAPEALSAALARMIAHPDLRQQLAHRAAETVRTRFSFDAGVDWIASALGQGVQPEAMLSEARAAE</sequence>
<evidence type="ECO:0000313" key="3">
    <source>
        <dbReference type="Proteomes" id="UP000321058"/>
    </source>
</evidence>
<dbReference type="EMBL" id="BKAJ01000199">
    <property type="protein sequence ID" value="GEP61072.1"/>
    <property type="molecule type" value="Genomic_DNA"/>
</dbReference>
<protein>
    <submittedName>
        <fullName evidence="2">Colanic acid biosynthesis glycosyltransferase WcaL</fullName>
    </submittedName>
</protein>
<evidence type="ECO:0000313" key="2">
    <source>
        <dbReference type="EMBL" id="GEP61072.1"/>
    </source>
</evidence>
<dbReference type="PANTHER" id="PTHR12526">
    <property type="entry name" value="GLYCOSYLTRANSFERASE"/>
    <property type="match status" value="1"/>
</dbReference>
<dbReference type="Pfam" id="PF00534">
    <property type="entry name" value="Glycos_transf_1"/>
    <property type="match status" value="1"/>
</dbReference>
<dbReference type="Gene3D" id="3.40.50.2000">
    <property type="entry name" value="Glycogen Phosphorylase B"/>
    <property type="match status" value="2"/>
</dbReference>
<dbReference type="AlphaFoldDB" id="A0A512NQ76"/>
<accession>A0A512NQ76</accession>
<dbReference type="InterPro" id="IPR001296">
    <property type="entry name" value="Glyco_trans_1"/>
</dbReference>
<comment type="caution">
    <text evidence="2">The sequence shown here is derived from an EMBL/GenBank/DDBJ whole genome shotgun (WGS) entry which is preliminary data.</text>
</comment>
<evidence type="ECO:0000259" key="1">
    <source>
        <dbReference type="Pfam" id="PF00534"/>
    </source>
</evidence>
<dbReference type="OrthoDB" id="9790710at2"/>
<dbReference type="PANTHER" id="PTHR12526:SF636">
    <property type="entry name" value="BLL3647 PROTEIN"/>
    <property type="match status" value="1"/>
</dbReference>
<feature type="domain" description="Glycosyl transferase family 1" evidence="1">
    <location>
        <begin position="228"/>
        <end position="389"/>
    </location>
</feature>
<dbReference type="CDD" id="cd03801">
    <property type="entry name" value="GT4_PimA-like"/>
    <property type="match status" value="1"/>
</dbReference>
<dbReference type="GO" id="GO:0016757">
    <property type="term" value="F:glycosyltransferase activity"/>
    <property type="evidence" value="ECO:0007669"/>
    <property type="project" value="InterPro"/>
</dbReference>
<dbReference type="Proteomes" id="UP000321058">
    <property type="component" value="Unassembled WGS sequence"/>
</dbReference>
<keyword evidence="3" id="KW-1185">Reference proteome</keyword>